<dbReference type="AlphaFoldDB" id="A0A095SY70"/>
<feature type="domain" description="HEPN/RES N-terminal" evidence="2">
    <location>
        <begin position="41"/>
        <end position="163"/>
    </location>
</feature>
<evidence type="ECO:0000313" key="3">
    <source>
        <dbReference type="EMBL" id="KGD69324.1"/>
    </source>
</evidence>
<keyword evidence="4" id="KW-1185">Reference proteome</keyword>
<evidence type="ECO:0000259" key="2">
    <source>
        <dbReference type="Pfam" id="PF18870"/>
    </source>
</evidence>
<dbReference type="Pfam" id="PF08808">
    <property type="entry name" value="RES"/>
    <property type="match status" value="1"/>
</dbReference>
<sequence length="384" mass="45249">MGQAKQMMLEDNDYDFGYIKDTFVCSDHIDDYAIREFIKKSDTKEKCYYCNKKRKVVSFRDLMEEILFGVRFQYEDAANWMSYDSREGGYLGNTYTNNELIEQLLEIDDNNLQDDISNGIADIVWSTRYDYWSTEGELLEDNWSLFKNVVKHKNRYLFTKSNKYKTEEDNRHPFDIFQDISGAVKPLNLLNTLTINEELYRVRQHELVTDVKSFIDLASTPKDKAIYSNRMSPAGISMFYGSFDEDTAIKETIDRNNKTAKYISTGIFKTKKVINVIDFSKLEHVSIFDRDKQQYYYISQFLNLFINDLAKKIEKDGKEHIEYVPTQIVTEYFRYPFSEELDNKIDGIIYPSSKNVGKKAFVLFFDSDECFENLDLIKIETKTI</sequence>
<evidence type="ECO:0000313" key="4">
    <source>
        <dbReference type="Proteomes" id="UP000029554"/>
    </source>
</evidence>
<dbReference type="EMBL" id="JRHH01000001">
    <property type="protein sequence ID" value="KGD69324.1"/>
    <property type="molecule type" value="Genomic_DNA"/>
</dbReference>
<organism evidence="3 4">
    <name type="scientific">Flavobacterium aquatile LMG 4008 = ATCC 11947</name>
    <dbReference type="NCBI Taxonomy" id="1453498"/>
    <lineage>
        <taxon>Bacteria</taxon>
        <taxon>Pseudomonadati</taxon>
        <taxon>Bacteroidota</taxon>
        <taxon>Flavobacteriia</taxon>
        <taxon>Flavobacteriales</taxon>
        <taxon>Flavobacteriaceae</taxon>
        <taxon>Flavobacterium</taxon>
    </lineage>
</organism>
<reference evidence="3 4" key="1">
    <citation type="submission" date="2014-09" db="EMBL/GenBank/DDBJ databases">
        <title>Whole Genome Shotgun of Flavobacterium aquatile LMG 4008.</title>
        <authorList>
            <person name="Gale A.N."/>
            <person name="Pipes S.E."/>
            <person name="Newman J.D."/>
        </authorList>
    </citation>
    <scope>NUCLEOTIDE SEQUENCE [LARGE SCALE GENOMIC DNA]</scope>
    <source>
        <strain evidence="3 4">LMG 4008</strain>
    </source>
</reference>
<comment type="caution">
    <text evidence="3">The sequence shown here is derived from an EMBL/GenBank/DDBJ whole genome shotgun (WGS) entry which is preliminary data.</text>
</comment>
<dbReference type="STRING" id="1453498.LG45_00650"/>
<name>A0A095SY70_9FLAO</name>
<dbReference type="InterPro" id="IPR041206">
    <property type="entry name" value="HEPN/RES_NTD1"/>
</dbReference>
<feature type="domain" description="RES" evidence="1">
    <location>
        <begin position="199"/>
        <end position="365"/>
    </location>
</feature>
<dbReference type="Proteomes" id="UP000029554">
    <property type="component" value="Unassembled WGS sequence"/>
</dbReference>
<proteinExistence type="predicted"/>
<dbReference type="RefSeq" id="WP_035123412.1">
    <property type="nucleotide sequence ID" value="NZ_JRHH01000001.1"/>
</dbReference>
<evidence type="ECO:0000259" key="1">
    <source>
        <dbReference type="Pfam" id="PF08808"/>
    </source>
</evidence>
<accession>A0A095SY70</accession>
<protein>
    <recommendedName>
        <fullName evidence="5">RES domain-containing protein</fullName>
    </recommendedName>
</protein>
<dbReference type="eggNOG" id="ENOG502Z9NV">
    <property type="taxonomic scope" value="Bacteria"/>
</dbReference>
<dbReference type="InterPro" id="IPR014914">
    <property type="entry name" value="RES_dom"/>
</dbReference>
<gene>
    <name evidence="3" type="ORF">LG45_00650</name>
</gene>
<dbReference type="OrthoDB" id="648213at2"/>
<dbReference type="Pfam" id="PF18870">
    <property type="entry name" value="HEPN_RES_NTD1"/>
    <property type="match status" value="1"/>
</dbReference>
<evidence type="ECO:0008006" key="5">
    <source>
        <dbReference type="Google" id="ProtNLM"/>
    </source>
</evidence>